<organism evidence="3 4">
    <name type="scientific">Bellilinea caldifistulae</name>
    <dbReference type="NCBI Taxonomy" id="360411"/>
    <lineage>
        <taxon>Bacteria</taxon>
        <taxon>Bacillati</taxon>
        <taxon>Chloroflexota</taxon>
        <taxon>Anaerolineae</taxon>
        <taxon>Anaerolineales</taxon>
        <taxon>Anaerolineaceae</taxon>
        <taxon>Bellilinea</taxon>
    </lineage>
</organism>
<dbReference type="AlphaFoldDB" id="A0A0P6XI96"/>
<dbReference type="PANTHER" id="PTHR46401">
    <property type="entry name" value="GLYCOSYLTRANSFERASE WBBK-RELATED"/>
    <property type="match status" value="1"/>
</dbReference>
<evidence type="ECO:0000259" key="2">
    <source>
        <dbReference type="Pfam" id="PF00534"/>
    </source>
</evidence>
<keyword evidence="4" id="KW-1185">Reference proteome</keyword>
<dbReference type="PANTHER" id="PTHR46401:SF2">
    <property type="entry name" value="GLYCOSYLTRANSFERASE WBBK-RELATED"/>
    <property type="match status" value="1"/>
</dbReference>
<sequence>MKNSSLRIGFVSTRFAGTDGVSLETEKWAVVFKKLGHSCYYFAGLCDRPAEVSYVVPNLFFHHPEMEALHEEAFNQTIRSPQLTRKIQEYKAYFKDHLQKFVKHFEIDLLVSENALSIPVNIPLGMAISEFIAETGFPVIAHHHDMYWERKRFLVNCVWDYLTMAFPPAFPSVKHVVINSVAGQQLSLRTGASCRIVPNVMDFETPPPPLDEYAQSLRKDLGLDEGEKLILQPTRVVQRKGIEHAIELVSRLDIPARLVISHAAGDEGREYEHRVRDYAKRMGVNTLFVSDIIQEKRGRTPDGRKIYTLYDVYPHADLVTYPSEIEGFGNAFLEAIYFHRPIVVNRYSIYEIDIKPKGFQVIEFDGFITEQSIQQARRALKDAEYAQEMCRVNYRVARKHYSFSVLEMHLKALLTEIYGINHAG</sequence>
<dbReference type="OrthoDB" id="9762705at2"/>
<evidence type="ECO:0000313" key="3">
    <source>
        <dbReference type="EMBL" id="KPL70822.1"/>
    </source>
</evidence>
<proteinExistence type="predicted"/>
<protein>
    <submittedName>
        <fullName evidence="3">Glycosyl transferase family 1</fullName>
    </submittedName>
</protein>
<name>A0A0P6XI96_9CHLR</name>
<gene>
    <name evidence="3" type="ORF">AC812_16925</name>
</gene>
<dbReference type="CDD" id="cd03801">
    <property type="entry name" value="GT4_PimA-like"/>
    <property type="match status" value="1"/>
</dbReference>
<evidence type="ECO:0000313" key="4">
    <source>
        <dbReference type="Proteomes" id="UP000050514"/>
    </source>
</evidence>
<dbReference type="GO" id="GO:0016757">
    <property type="term" value="F:glycosyltransferase activity"/>
    <property type="evidence" value="ECO:0007669"/>
    <property type="project" value="InterPro"/>
</dbReference>
<accession>A0A0P6XI96</accession>
<dbReference type="Gene3D" id="3.40.50.2000">
    <property type="entry name" value="Glycogen Phosphorylase B"/>
    <property type="match status" value="2"/>
</dbReference>
<feature type="domain" description="Glycosyl transferase family 1" evidence="2">
    <location>
        <begin position="217"/>
        <end position="390"/>
    </location>
</feature>
<dbReference type="RefSeq" id="WP_061916984.1">
    <property type="nucleotide sequence ID" value="NZ_DF967971.1"/>
</dbReference>
<dbReference type="EMBL" id="LGHJ01000029">
    <property type="protein sequence ID" value="KPL70822.1"/>
    <property type="molecule type" value="Genomic_DNA"/>
</dbReference>
<evidence type="ECO:0000256" key="1">
    <source>
        <dbReference type="ARBA" id="ARBA00022679"/>
    </source>
</evidence>
<dbReference type="STRING" id="360411.AC812_16925"/>
<dbReference type="InterPro" id="IPR001296">
    <property type="entry name" value="Glyco_trans_1"/>
</dbReference>
<keyword evidence="1 3" id="KW-0808">Transferase</keyword>
<dbReference type="Pfam" id="PF00534">
    <property type="entry name" value="Glycos_transf_1"/>
    <property type="match status" value="1"/>
</dbReference>
<dbReference type="GO" id="GO:0009103">
    <property type="term" value="P:lipopolysaccharide biosynthetic process"/>
    <property type="evidence" value="ECO:0007669"/>
    <property type="project" value="TreeGrafter"/>
</dbReference>
<dbReference type="SUPFAM" id="SSF53756">
    <property type="entry name" value="UDP-Glycosyltransferase/glycogen phosphorylase"/>
    <property type="match status" value="1"/>
</dbReference>
<dbReference type="Proteomes" id="UP000050514">
    <property type="component" value="Unassembled WGS sequence"/>
</dbReference>
<dbReference type="PATRIC" id="fig|360411.5.peg.1179"/>
<comment type="caution">
    <text evidence="3">The sequence shown here is derived from an EMBL/GenBank/DDBJ whole genome shotgun (WGS) entry which is preliminary data.</text>
</comment>
<reference evidence="3 4" key="1">
    <citation type="submission" date="2015-07" db="EMBL/GenBank/DDBJ databases">
        <title>Draft genome of Bellilinea caldifistulae DSM 17877.</title>
        <authorList>
            <person name="Hemp J."/>
            <person name="Ward L.M."/>
            <person name="Pace L.A."/>
            <person name="Fischer W.W."/>
        </authorList>
    </citation>
    <scope>NUCLEOTIDE SEQUENCE [LARGE SCALE GENOMIC DNA]</scope>
    <source>
        <strain evidence="3 4">GOMI-1</strain>
    </source>
</reference>